<evidence type="ECO:0000313" key="1">
    <source>
        <dbReference type="EMBL" id="EHH01976.1"/>
    </source>
</evidence>
<dbReference type="PATRIC" id="fig|762968.3.peg.163"/>
<reference evidence="1 2" key="1">
    <citation type="submission" date="2011-03" db="EMBL/GenBank/DDBJ databases">
        <authorList>
            <person name="Weinstock G."/>
            <person name="Sodergren E."/>
            <person name="Clifton S."/>
            <person name="Fulton L."/>
            <person name="Fulton B."/>
            <person name="Courtney L."/>
            <person name="Fronick C."/>
            <person name="Harrison M."/>
            <person name="Strong C."/>
            <person name="Farmer C."/>
            <person name="Delahaunty K."/>
            <person name="Markovic C."/>
            <person name="Hall O."/>
            <person name="Minx P."/>
            <person name="Tomlinson C."/>
            <person name="Mitreva M."/>
            <person name="Hou S."/>
            <person name="Chen J."/>
            <person name="Wollam A."/>
            <person name="Pepin K.H."/>
            <person name="Johnson M."/>
            <person name="Bhonagiri V."/>
            <person name="Zhang X."/>
            <person name="Suruliraj S."/>
            <person name="Warren W."/>
            <person name="Chinwalla A."/>
            <person name="Mardis E.R."/>
            <person name="Wilson R.K."/>
        </authorList>
    </citation>
    <scope>NUCLEOTIDE SEQUENCE [LARGE SCALE GENOMIC DNA]</scope>
    <source>
        <strain evidence="1 2">YIT 11840</strain>
    </source>
</reference>
<evidence type="ECO:0000313" key="2">
    <source>
        <dbReference type="Proteomes" id="UP000003598"/>
    </source>
</evidence>
<dbReference type="HOGENOM" id="CLU_3313967_0_0_10"/>
<name>G5SLG6_9BACT</name>
<organism evidence="1 2">
    <name type="scientific">Paraprevotella clara YIT 11840</name>
    <dbReference type="NCBI Taxonomy" id="762968"/>
    <lineage>
        <taxon>Bacteria</taxon>
        <taxon>Pseudomonadati</taxon>
        <taxon>Bacteroidota</taxon>
        <taxon>Bacteroidia</taxon>
        <taxon>Bacteroidales</taxon>
        <taxon>Prevotellaceae</taxon>
        <taxon>Paraprevotella</taxon>
    </lineage>
</organism>
<dbReference type="Proteomes" id="UP000003598">
    <property type="component" value="Unassembled WGS sequence"/>
</dbReference>
<sequence>MTTWERGVDETHWLLEALSAFPLVDCLKKCNFARYFEIN</sequence>
<protein>
    <submittedName>
        <fullName evidence="1">Uncharacterized protein</fullName>
    </submittedName>
</protein>
<dbReference type="EMBL" id="AFFY01000002">
    <property type="protein sequence ID" value="EHH01976.1"/>
    <property type="molecule type" value="Genomic_DNA"/>
</dbReference>
<accession>G5SLG6</accession>
<gene>
    <name evidence="1" type="ORF">HMPREF9441_00185</name>
</gene>
<proteinExistence type="predicted"/>
<dbReference type="AlphaFoldDB" id="G5SLG6"/>
<comment type="caution">
    <text evidence="1">The sequence shown here is derived from an EMBL/GenBank/DDBJ whole genome shotgun (WGS) entry which is preliminary data.</text>
</comment>
<keyword evidence="2" id="KW-1185">Reference proteome</keyword>